<accession>A0ABZ2L1L0</accession>
<dbReference type="Gene3D" id="3.40.109.10">
    <property type="entry name" value="NADH Oxidase"/>
    <property type="match status" value="1"/>
</dbReference>
<organism evidence="2 3">
    <name type="scientific">Pendulispora rubella</name>
    <dbReference type="NCBI Taxonomy" id="2741070"/>
    <lineage>
        <taxon>Bacteria</taxon>
        <taxon>Pseudomonadati</taxon>
        <taxon>Myxococcota</taxon>
        <taxon>Myxococcia</taxon>
        <taxon>Myxococcales</taxon>
        <taxon>Sorangiineae</taxon>
        <taxon>Pendulisporaceae</taxon>
        <taxon>Pendulispora</taxon>
    </lineage>
</organism>
<dbReference type="NCBIfam" id="NF047509">
    <property type="entry name" value="Rv3131_FMN_oxido"/>
    <property type="match status" value="1"/>
</dbReference>
<proteinExistence type="predicted"/>
<feature type="signal peptide" evidence="1">
    <location>
        <begin position="1"/>
        <end position="19"/>
    </location>
</feature>
<sequence length="365" mass="40097">MRRRSFLLSAVAGSLAAWVGPGCGGVTRTDLPRSPSARATGNVILDAILEIASLAPSSHNVQPWAVRVESPRRLSVLSVKERWLPAVDPNNREMLLSLGAFLENLTLAAAVHSLHADIALVAKNARDALVADVTLEPASPPASDADLARTRSRRTLRRKLDTTPLRAADLAHLERLTGELAYVARGEGSCNYLDEVTIEANRIQAYRDDAQAELVRWIRWSNDEVEQHRDGLTLPALEVTGLTGWFARTFLSKESLLSPSSRERAVNIARELVPNSGGWIVLGSKDDGVAELIDAGRRFQRLFLQVRERGIGLHPMSQALEEGRFREEIAARIGVPTPQFLLRIGYCGSYDNPVSPRRPPGWFVG</sequence>
<evidence type="ECO:0000256" key="1">
    <source>
        <dbReference type="SAM" id="SignalP"/>
    </source>
</evidence>
<evidence type="ECO:0000313" key="2">
    <source>
        <dbReference type="EMBL" id="WXB04819.1"/>
    </source>
</evidence>
<dbReference type="SUPFAM" id="SSF55469">
    <property type="entry name" value="FMN-dependent nitroreductase-like"/>
    <property type="match status" value="2"/>
</dbReference>
<name>A0ABZ2L1L0_9BACT</name>
<evidence type="ECO:0000313" key="3">
    <source>
        <dbReference type="Proteomes" id="UP001374803"/>
    </source>
</evidence>
<keyword evidence="3" id="KW-1185">Reference proteome</keyword>
<dbReference type="EMBL" id="CP089983">
    <property type="protein sequence ID" value="WXB04819.1"/>
    <property type="molecule type" value="Genomic_DNA"/>
</dbReference>
<evidence type="ECO:0008006" key="4">
    <source>
        <dbReference type="Google" id="ProtNLM"/>
    </source>
</evidence>
<feature type="chain" id="PRO_5046921418" description="Nitroreductase domain-containing protein" evidence="1">
    <location>
        <begin position="20"/>
        <end position="365"/>
    </location>
</feature>
<dbReference type="RefSeq" id="WP_394834461.1">
    <property type="nucleotide sequence ID" value="NZ_CP089929.1"/>
</dbReference>
<dbReference type="InterPro" id="IPR000415">
    <property type="entry name" value="Nitroreductase-like"/>
</dbReference>
<gene>
    <name evidence="2" type="ORF">LVJ94_48995</name>
</gene>
<keyword evidence="1" id="KW-0732">Signal</keyword>
<protein>
    <recommendedName>
        <fullName evidence="4">Nitroreductase domain-containing protein</fullName>
    </recommendedName>
</protein>
<reference evidence="2" key="1">
    <citation type="submission" date="2021-12" db="EMBL/GenBank/DDBJ databases">
        <title>Discovery of the Pendulisporaceae a myxobacterial family with distinct sporulation behavior and unique specialized metabolism.</title>
        <authorList>
            <person name="Garcia R."/>
            <person name="Popoff A."/>
            <person name="Bader C.D."/>
            <person name="Loehr J."/>
            <person name="Walesch S."/>
            <person name="Walt C."/>
            <person name="Boldt J."/>
            <person name="Bunk B."/>
            <person name="Haeckl F.J.F.P.J."/>
            <person name="Gunesch A.P."/>
            <person name="Birkelbach J."/>
            <person name="Nuebel U."/>
            <person name="Pietschmann T."/>
            <person name="Bach T."/>
            <person name="Mueller R."/>
        </authorList>
    </citation>
    <scope>NUCLEOTIDE SEQUENCE</scope>
    <source>
        <strain evidence="2">MSr11367</strain>
    </source>
</reference>
<dbReference type="Proteomes" id="UP001374803">
    <property type="component" value="Chromosome"/>
</dbReference>